<organism evidence="2">
    <name type="scientific">Ignavibacterium album</name>
    <dbReference type="NCBI Taxonomy" id="591197"/>
    <lineage>
        <taxon>Bacteria</taxon>
        <taxon>Pseudomonadati</taxon>
        <taxon>Ignavibacteriota</taxon>
        <taxon>Ignavibacteria</taxon>
        <taxon>Ignavibacteriales</taxon>
        <taxon>Ignavibacteriaceae</taxon>
        <taxon>Ignavibacterium</taxon>
    </lineage>
</organism>
<dbReference type="PROSITE" id="PS50801">
    <property type="entry name" value="STAS"/>
    <property type="match status" value="1"/>
</dbReference>
<comment type="caution">
    <text evidence="2">The sequence shown here is derived from an EMBL/GenBank/DDBJ whole genome shotgun (WGS) entry which is preliminary data.</text>
</comment>
<dbReference type="Pfam" id="PF01740">
    <property type="entry name" value="STAS"/>
    <property type="match status" value="1"/>
</dbReference>
<dbReference type="CDD" id="cd07043">
    <property type="entry name" value="STAS_anti-anti-sigma_factors"/>
    <property type="match status" value="1"/>
</dbReference>
<sequence length="101" mass="11370">MDISIRSEGAFAIIKFNKKTLLGTESMEFQSNLVNILDKGTSSVIIDLSMVEYVTSWAIGMLVHAFTTTTNRHTKFVLEGVSQKVKDTLTKIRLDKVFEIQ</sequence>
<dbReference type="Gene3D" id="3.30.750.24">
    <property type="entry name" value="STAS domain"/>
    <property type="match status" value="1"/>
</dbReference>
<dbReference type="GO" id="GO:0043856">
    <property type="term" value="F:anti-sigma factor antagonist activity"/>
    <property type="evidence" value="ECO:0007669"/>
    <property type="project" value="TreeGrafter"/>
</dbReference>
<evidence type="ECO:0000259" key="1">
    <source>
        <dbReference type="PROSITE" id="PS50801"/>
    </source>
</evidence>
<protein>
    <submittedName>
        <fullName evidence="2">Anti-sigma factor antagonist</fullName>
    </submittedName>
</protein>
<name>A0A7V2ZI64_9BACT</name>
<dbReference type="InterPro" id="IPR002645">
    <property type="entry name" value="STAS_dom"/>
</dbReference>
<evidence type="ECO:0000313" key="2">
    <source>
        <dbReference type="EMBL" id="HFI90366.1"/>
    </source>
</evidence>
<dbReference type="AlphaFoldDB" id="A0A7V2ZI64"/>
<dbReference type="SUPFAM" id="SSF52091">
    <property type="entry name" value="SpoIIaa-like"/>
    <property type="match status" value="1"/>
</dbReference>
<dbReference type="EMBL" id="DSUJ01000008">
    <property type="protein sequence ID" value="HFI90366.1"/>
    <property type="molecule type" value="Genomic_DNA"/>
</dbReference>
<gene>
    <name evidence="2" type="ORF">ENS31_02420</name>
</gene>
<proteinExistence type="predicted"/>
<reference evidence="2" key="1">
    <citation type="journal article" date="2020" name="mSystems">
        <title>Genome- and Community-Level Interaction Insights into Carbon Utilization and Element Cycling Functions of Hydrothermarchaeota in Hydrothermal Sediment.</title>
        <authorList>
            <person name="Zhou Z."/>
            <person name="Liu Y."/>
            <person name="Xu W."/>
            <person name="Pan J."/>
            <person name="Luo Z.H."/>
            <person name="Li M."/>
        </authorList>
    </citation>
    <scope>NUCLEOTIDE SEQUENCE [LARGE SCALE GENOMIC DNA]</scope>
    <source>
        <strain evidence="2">SpSt-479</strain>
    </source>
</reference>
<feature type="domain" description="STAS" evidence="1">
    <location>
        <begin position="29"/>
        <end position="101"/>
    </location>
</feature>
<dbReference type="PANTHER" id="PTHR33495">
    <property type="entry name" value="ANTI-SIGMA FACTOR ANTAGONIST TM_1081-RELATED-RELATED"/>
    <property type="match status" value="1"/>
</dbReference>
<accession>A0A7V2ZI64</accession>
<dbReference type="InterPro" id="IPR036513">
    <property type="entry name" value="STAS_dom_sf"/>
</dbReference>